<gene>
    <name evidence="1" type="ORF">LMG3328_04073</name>
</gene>
<sequence length="95" mass="9864">MLTYDEETEIAVPASPLSLAPLGPEDRVGLRPLDWTALVVLVAGGLNSGLIAAVNLDVFALMLPGFAGGRMVHALVGLAALHCVVLLFRLAGDET</sequence>
<evidence type="ECO:0000313" key="2">
    <source>
        <dbReference type="Proteomes" id="UP000494122"/>
    </source>
</evidence>
<dbReference type="EMBL" id="CADILE010000012">
    <property type="protein sequence ID" value="CAB3896628.1"/>
    <property type="molecule type" value="Genomic_DNA"/>
</dbReference>
<organism evidence="1 2">
    <name type="scientific">Achromobacter ruhlandii</name>
    <dbReference type="NCBI Taxonomy" id="72557"/>
    <lineage>
        <taxon>Bacteria</taxon>
        <taxon>Pseudomonadati</taxon>
        <taxon>Pseudomonadota</taxon>
        <taxon>Betaproteobacteria</taxon>
        <taxon>Burkholderiales</taxon>
        <taxon>Alcaligenaceae</taxon>
        <taxon>Achromobacter</taxon>
    </lineage>
</organism>
<dbReference type="AlphaFoldDB" id="A0A2M9GPG4"/>
<dbReference type="Proteomes" id="UP000494122">
    <property type="component" value="Unassembled WGS sequence"/>
</dbReference>
<proteinExistence type="predicted"/>
<protein>
    <submittedName>
        <fullName evidence="1">Uncharacterized protein</fullName>
    </submittedName>
</protein>
<evidence type="ECO:0000313" key="1">
    <source>
        <dbReference type="EMBL" id="CAB3896628.1"/>
    </source>
</evidence>
<dbReference type="InterPro" id="IPR007211">
    <property type="entry name" value="DUF378"/>
</dbReference>
<dbReference type="Pfam" id="PF04070">
    <property type="entry name" value="DUF378"/>
    <property type="match status" value="1"/>
</dbReference>
<dbReference type="RefSeq" id="WP_054419585.1">
    <property type="nucleotide sequence ID" value="NZ_CADILE010000012.1"/>
</dbReference>
<reference evidence="1 2" key="1">
    <citation type="submission" date="2020-04" db="EMBL/GenBank/DDBJ databases">
        <authorList>
            <person name="De Canck E."/>
        </authorList>
    </citation>
    <scope>NUCLEOTIDE SEQUENCE [LARGE SCALE GENOMIC DNA]</scope>
    <source>
        <strain evidence="1 2">LMG 3328</strain>
    </source>
</reference>
<accession>A0A2M9GPG4</accession>
<name>A0A2M9GPG4_9BURK</name>